<proteinExistence type="predicted"/>
<sequence>MFGSAVVTIGHHMYVIGGSNDYDSHPSSQVILIDCRTHIHIVIDYDSVQVDDLPTFFVHQCSMAKYGGNLMILAVAANDTEAEKHIWLTQVKDLSITFTI</sequence>
<protein>
    <submittedName>
        <fullName evidence="1">Uncharacterized protein</fullName>
    </submittedName>
</protein>
<keyword evidence="2" id="KW-1185">Reference proteome</keyword>
<dbReference type="Pfam" id="PF01344">
    <property type="entry name" value="Kelch_1"/>
    <property type="match status" value="1"/>
</dbReference>
<reference evidence="2" key="1">
    <citation type="journal article" date="2015" name="Nat. Plants">
        <title>Genome expansion of Arabis alpina linked with retrotransposition and reduced symmetric DNA methylation.</title>
        <authorList>
            <person name="Willing E.M."/>
            <person name="Rawat V."/>
            <person name="Mandakova T."/>
            <person name="Maumus F."/>
            <person name="James G.V."/>
            <person name="Nordstroem K.J."/>
            <person name="Becker C."/>
            <person name="Warthmann N."/>
            <person name="Chica C."/>
            <person name="Szarzynska B."/>
            <person name="Zytnicki M."/>
            <person name="Albani M.C."/>
            <person name="Kiefer C."/>
            <person name="Bergonzi S."/>
            <person name="Castaings L."/>
            <person name="Mateos J.L."/>
            <person name="Berns M.C."/>
            <person name="Bujdoso N."/>
            <person name="Piofczyk T."/>
            <person name="de Lorenzo L."/>
            <person name="Barrero-Sicilia C."/>
            <person name="Mateos I."/>
            <person name="Piednoel M."/>
            <person name="Hagmann J."/>
            <person name="Chen-Min-Tao R."/>
            <person name="Iglesias-Fernandez R."/>
            <person name="Schuster S.C."/>
            <person name="Alonso-Blanco C."/>
            <person name="Roudier F."/>
            <person name="Carbonero P."/>
            <person name="Paz-Ares J."/>
            <person name="Davis S.J."/>
            <person name="Pecinka A."/>
            <person name="Quesneville H."/>
            <person name="Colot V."/>
            <person name="Lysak M.A."/>
            <person name="Weigel D."/>
            <person name="Coupland G."/>
            <person name="Schneeberger K."/>
        </authorList>
    </citation>
    <scope>NUCLEOTIDE SEQUENCE [LARGE SCALE GENOMIC DNA]</scope>
    <source>
        <strain evidence="2">cv. Pajares</strain>
    </source>
</reference>
<evidence type="ECO:0000313" key="1">
    <source>
        <dbReference type="EMBL" id="KFK32871.1"/>
    </source>
</evidence>
<organism evidence="1 2">
    <name type="scientific">Arabis alpina</name>
    <name type="common">Alpine rock-cress</name>
    <dbReference type="NCBI Taxonomy" id="50452"/>
    <lineage>
        <taxon>Eukaryota</taxon>
        <taxon>Viridiplantae</taxon>
        <taxon>Streptophyta</taxon>
        <taxon>Embryophyta</taxon>
        <taxon>Tracheophyta</taxon>
        <taxon>Spermatophyta</taxon>
        <taxon>Magnoliopsida</taxon>
        <taxon>eudicotyledons</taxon>
        <taxon>Gunneridae</taxon>
        <taxon>Pentapetalae</taxon>
        <taxon>rosids</taxon>
        <taxon>malvids</taxon>
        <taxon>Brassicales</taxon>
        <taxon>Brassicaceae</taxon>
        <taxon>Arabideae</taxon>
        <taxon>Arabis</taxon>
    </lineage>
</organism>
<dbReference type="Gramene" id="KFK32871">
    <property type="protein sequence ID" value="KFK32871"/>
    <property type="gene ID" value="AALP_AA6G298100"/>
</dbReference>
<dbReference type="InterPro" id="IPR006652">
    <property type="entry name" value="Kelch_1"/>
</dbReference>
<dbReference type="InterPro" id="IPR015915">
    <property type="entry name" value="Kelch-typ_b-propeller"/>
</dbReference>
<dbReference type="EMBL" id="CM002874">
    <property type="protein sequence ID" value="KFK32871.1"/>
    <property type="molecule type" value="Genomic_DNA"/>
</dbReference>
<dbReference type="SUPFAM" id="SSF117281">
    <property type="entry name" value="Kelch motif"/>
    <property type="match status" value="1"/>
</dbReference>
<name>A0A087GSL9_ARAAL</name>
<accession>A0A087GSL9</accession>
<dbReference type="AlphaFoldDB" id="A0A087GSL9"/>
<gene>
    <name evidence="1" type="ordered locus">AALP_Aa6g298100</name>
</gene>
<evidence type="ECO:0000313" key="2">
    <source>
        <dbReference type="Proteomes" id="UP000029120"/>
    </source>
</evidence>
<dbReference type="Proteomes" id="UP000029120">
    <property type="component" value="Chromosome 6"/>
</dbReference>